<gene>
    <name evidence="5" type="primary">ndhF_2</name>
    <name evidence="5" type="ORF">GALL_533600</name>
</gene>
<dbReference type="GO" id="GO:0050660">
    <property type="term" value="F:flavin adenine dinucleotide binding"/>
    <property type="evidence" value="ECO:0007669"/>
    <property type="project" value="InterPro"/>
</dbReference>
<evidence type="ECO:0000256" key="1">
    <source>
        <dbReference type="ARBA" id="ARBA00022630"/>
    </source>
</evidence>
<dbReference type="AlphaFoldDB" id="A0A1J5PND7"/>
<dbReference type="InterPro" id="IPR036683">
    <property type="entry name" value="CO_DH_flav_C_dom_sf"/>
</dbReference>
<keyword evidence="1" id="KW-0285">Flavoprotein</keyword>
<dbReference type="PANTHER" id="PTHR42659:SF2">
    <property type="entry name" value="XANTHINE DEHYDROGENASE SUBUNIT C-RELATED"/>
    <property type="match status" value="1"/>
</dbReference>
<dbReference type="EC" id="1.17.1.5" evidence="5"/>
<evidence type="ECO:0000256" key="2">
    <source>
        <dbReference type="ARBA" id="ARBA00022827"/>
    </source>
</evidence>
<dbReference type="Gene3D" id="3.30.465.10">
    <property type="match status" value="1"/>
</dbReference>
<dbReference type="SUPFAM" id="SSF56176">
    <property type="entry name" value="FAD-binding/transporter-associated domain-like"/>
    <property type="match status" value="1"/>
</dbReference>
<dbReference type="EMBL" id="MLJW01007601">
    <property type="protein sequence ID" value="OIQ65085.1"/>
    <property type="molecule type" value="Genomic_DNA"/>
</dbReference>
<dbReference type="GO" id="GO:0050138">
    <property type="term" value="F:nicotinate dehydrogenase activity"/>
    <property type="evidence" value="ECO:0007669"/>
    <property type="project" value="UniProtKB-EC"/>
</dbReference>
<sequence>MELASLAGSRRLGLGEFLTGPRKTALRAGEILAAIHVPEVRGQGGFLKLGARRYLVISIAMVAARIVAEGGIVTEAALAVGACSPVAVRLAAQEAALLGAPLAALGDHIRPDLVEPYLSPIPDIRADAAYRAGSATELLRRVVSACGTNAGEP</sequence>
<dbReference type="Pfam" id="PF03450">
    <property type="entry name" value="CO_deh_flav_C"/>
    <property type="match status" value="1"/>
</dbReference>
<dbReference type="SUPFAM" id="SSF55447">
    <property type="entry name" value="CO dehydrogenase flavoprotein C-terminal domain-like"/>
    <property type="match status" value="1"/>
</dbReference>
<dbReference type="InterPro" id="IPR051312">
    <property type="entry name" value="Diverse_Substr_Oxidored"/>
</dbReference>
<reference evidence="5" key="1">
    <citation type="submission" date="2016-10" db="EMBL/GenBank/DDBJ databases">
        <title>Sequence of Gallionella enrichment culture.</title>
        <authorList>
            <person name="Poehlein A."/>
            <person name="Muehling M."/>
            <person name="Daniel R."/>
        </authorList>
    </citation>
    <scope>NUCLEOTIDE SEQUENCE</scope>
</reference>
<evidence type="ECO:0000313" key="5">
    <source>
        <dbReference type="EMBL" id="OIQ65085.1"/>
    </source>
</evidence>
<dbReference type="PANTHER" id="PTHR42659">
    <property type="entry name" value="XANTHINE DEHYDROGENASE SUBUNIT C-RELATED"/>
    <property type="match status" value="1"/>
</dbReference>
<dbReference type="InterPro" id="IPR005107">
    <property type="entry name" value="CO_DH_flav_C"/>
</dbReference>
<dbReference type="InterPro" id="IPR036318">
    <property type="entry name" value="FAD-bd_PCMH-like_sf"/>
</dbReference>
<feature type="domain" description="CO dehydrogenase flavoprotein C-terminal" evidence="4">
    <location>
        <begin position="44"/>
        <end position="146"/>
    </location>
</feature>
<keyword evidence="3 5" id="KW-0560">Oxidoreductase</keyword>
<name>A0A1J5PND7_9ZZZZ</name>
<accession>A0A1J5PND7</accession>
<proteinExistence type="predicted"/>
<dbReference type="SMART" id="SM01092">
    <property type="entry name" value="CO_deh_flav_C"/>
    <property type="match status" value="1"/>
</dbReference>
<protein>
    <submittedName>
        <fullName evidence="5">Nicotinate dehydrogenase FAD-subunit</fullName>
        <ecNumber evidence="5">1.17.1.5</ecNumber>
    </submittedName>
</protein>
<comment type="caution">
    <text evidence="5">The sequence shown here is derived from an EMBL/GenBank/DDBJ whole genome shotgun (WGS) entry which is preliminary data.</text>
</comment>
<dbReference type="InterPro" id="IPR016169">
    <property type="entry name" value="FAD-bd_PCMH_sub2"/>
</dbReference>
<keyword evidence="2" id="KW-0274">FAD</keyword>
<evidence type="ECO:0000259" key="4">
    <source>
        <dbReference type="SMART" id="SM01092"/>
    </source>
</evidence>
<evidence type="ECO:0000256" key="3">
    <source>
        <dbReference type="ARBA" id="ARBA00023002"/>
    </source>
</evidence>
<organism evidence="5">
    <name type="scientific">mine drainage metagenome</name>
    <dbReference type="NCBI Taxonomy" id="410659"/>
    <lineage>
        <taxon>unclassified sequences</taxon>
        <taxon>metagenomes</taxon>
        <taxon>ecological metagenomes</taxon>
    </lineage>
</organism>
<dbReference type="Gene3D" id="3.30.390.50">
    <property type="entry name" value="CO dehydrogenase flavoprotein, C-terminal domain"/>
    <property type="match status" value="1"/>
</dbReference>